<dbReference type="PATRIC" id="fig|1324957.4.peg.2777"/>
<name>V4GR51_9EURY</name>
<sequence>MDRRLRLVVVVLVAVALVAVGAFGVAVYGFLRPNPDSYAHTYEYRAYVQPTATLSNVTLYLPLPVENGTSPAGDALAGGSAAVTDAPPDWEFAVENTTYGPMLALRFDELEPNYDTRPPPRPLTPGEGTATPGLGPASGTGTRTPVTTLDYYLVGVRWASDDPVDTRDPAGSEPVLSPRLNATTVECGELEAPGATCRRFGTRYFLSYDAPANATADLLVTYEGRNEWFAGGWTGNSFEESAGVAVRGGGPGWVAATGNETVGVGAYRGAPDPAVVAGGADAVGGTDAAHGASAAREAAVDGPGS</sequence>
<accession>V4GR51</accession>
<gene>
    <name evidence="3" type="ORF">K933_13701</name>
</gene>
<feature type="transmembrane region" description="Helical" evidence="2">
    <location>
        <begin position="7"/>
        <end position="31"/>
    </location>
</feature>
<evidence type="ECO:0000313" key="4">
    <source>
        <dbReference type="Proteomes" id="UP000017840"/>
    </source>
</evidence>
<keyword evidence="2" id="KW-0472">Membrane</keyword>
<dbReference type="STRING" id="1324957.K933_13701"/>
<proteinExistence type="predicted"/>
<evidence type="ECO:0000256" key="1">
    <source>
        <dbReference type="SAM" id="MobiDB-lite"/>
    </source>
</evidence>
<feature type="region of interest" description="Disordered" evidence="1">
    <location>
        <begin position="114"/>
        <end position="142"/>
    </location>
</feature>
<keyword evidence="2" id="KW-0812">Transmembrane</keyword>
<evidence type="ECO:0000313" key="3">
    <source>
        <dbReference type="EMBL" id="ESP87531.1"/>
    </source>
</evidence>
<keyword evidence="2" id="KW-1133">Transmembrane helix</keyword>
<dbReference type="EMBL" id="ASGZ01000057">
    <property type="protein sequence ID" value="ESP87531.1"/>
    <property type="molecule type" value="Genomic_DNA"/>
</dbReference>
<dbReference type="Proteomes" id="UP000017840">
    <property type="component" value="Unassembled WGS sequence"/>
</dbReference>
<reference evidence="3 4" key="1">
    <citation type="journal article" date="2013" name="Genome Announc.">
        <title>Draft Genome Sequence of 'Candidatus Halobonum tyrrellensis' Strain G22, Isolated from the Hypersaline Waters of Lake Tyrrell, Australia.</title>
        <authorList>
            <person name="Ugalde J.A."/>
            <person name="Narasingarao P."/>
            <person name="Kuo S."/>
            <person name="Podell S."/>
            <person name="Allen E.E."/>
        </authorList>
    </citation>
    <scope>NUCLEOTIDE SEQUENCE [LARGE SCALE GENOMIC DNA]</scope>
    <source>
        <strain evidence="3 4">G22</strain>
    </source>
</reference>
<comment type="caution">
    <text evidence="3">The sequence shown here is derived from an EMBL/GenBank/DDBJ whole genome shotgun (WGS) entry which is preliminary data.</text>
</comment>
<keyword evidence="4" id="KW-1185">Reference proteome</keyword>
<dbReference type="AlphaFoldDB" id="V4GR51"/>
<organism evidence="3 4">
    <name type="scientific">Candidatus Halobonum tyrrellensis G22</name>
    <dbReference type="NCBI Taxonomy" id="1324957"/>
    <lineage>
        <taxon>Archaea</taxon>
        <taxon>Methanobacteriati</taxon>
        <taxon>Methanobacteriota</taxon>
        <taxon>Stenosarchaea group</taxon>
        <taxon>Halobacteria</taxon>
        <taxon>Halobacteriales</taxon>
        <taxon>Haloferacaceae</taxon>
        <taxon>Candidatus Halobonum</taxon>
    </lineage>
</organism>
<dbReference type="eggNOG" id="arCOG05283">
    <property type="taxonomic scope" value="Archaea"/>
</dbReference>
<dbReference type="RefSeq" id="WP_023395314.1">
    <property type="nucleotide sequence ID" value="NZ_ASGZ01000057.1"/>
</dbReference>
<protein>
    <submittedName>
        <fullName evidence="3">Uncharacterized protein</fullName>
    </submittedName>
</protein>
<dbReference type="OrthoDB" id="162223at2157"/>
<evidence type="ECO:0000256" key="2">
    <source>
        <dbReference type="SAM" id="Phobius"/>
    </source>
</evidence>